<dbReference type="CDD" id="cd14014">
    <property type="entry name" value="STKc_PknB_like"/>
    <property type="match status" value="1"/>
</dbReference>
<dbReference type="KEGG" id="dli:dnl_06330"/>
<evidence type="ECO:0000313" key="14">
    <source>
        <dbReference type="Proteomes" id="UP000663720"/>
    </source>
</evidence>
<dbReference type="RefSeq" id="WP_207690271.1">
    <property type="nucleotide sequence ID" value="NZ_CP061799.1"/>
</dbReference>
<keyword evidence="14" id="KW-1185">Reference proteome</keyword>
<feature type="repeat" description="TPR" evidence="10">
    <location>
        <begin position="444"/>
        <end position="477"/>
    </location>
</feature>
<comment type="catalytic activity">
    <reaction evidence="7">
        <text>L-seryl-[protein] + ATP = O-phospho-L-seryl-[protein] + ADP + H(+)</text>
        <dbReference type="Rhea" id="RHEA:17989"/>
        <dbReference type="Rhea" id="RHEA-COMP:9863"/>
        <dbReference type="Rhea" id="RHEA-COMP:11604"/>
        <dbReference type="ChEBI" id="CHEBI:15378"/>
        <dbReference type="ChEBI" id="CHEBI:29999"/>
        <dbReference type="ChEBI" id="CHEBI:30616"/>
        <dbReference type="ChEBI" id="CHEBI:83421"/>
        <dbReference type="ChEBI" id="CHEBI:456216"/>
        <dbReference type="EC" id="2.7.12.2"/>
    </reaction>
</comment>
<dbReference type="PANTHER" id="PTHR48013">
    <property type="entry name" value="DUAL SPECIFICITY MITOGEN-ACTIVATED PROTEIN KINASE KINASE 5-RELATED"/>
    <property type="match status" value="1"/>
</dbReference>
<proteinExistence type="inferred from homology"/>
<sequence length="520" mass="60239">MIFKWMEGDNFGDTFLLKEQLGRGTYGVVGKAVRLKDESYKKRGESVALKIPFDQEIGEENLRKEPDILRKFDHENIVKVYGFHTISGIFAIEMELIEGHSLDKIMNNQETVSNHNLLSYIEWIKQIVHGLNSMGEFAHGDIKPQNILIRHDGIAKLVDFGTSRRLEDAWVDTKGHGTEQYMAPEVALDNKRVSIKSDLYSIGIILYEIATGDIPFHSNFERLQGKKIKKPREINASLPVIFENLILKCLERDPDRRHESWNRFIVEIETIIDAVKKDKENETIVPETKRYKFNPEPSSPLYYLNIAKKALNEENYIIALENVEAAVEASEGHPNYLSMLAAICIRAGYLEKAKQAYYLLLDRYDNGYPVEIDQLSYVVHKLAGLHIQTKEYEESVHMWKRFFEISPDKHLAKFKLAIAYGLDGQYKKSISLLEEVRTEIPNSIIIYSKLGWAYSLSGDYRQALSYYNQALVIDPSDLFSLFELGKYYRIIGDQNRAMKYFRKIEDYDRTGEYIEKVKKL</sequence>
<dbReference type="EC" id="2.7.12.2" evidence="6"/>
<dbReference type="EMBL" id="CP061799">
    <property type="protein sequence ID" value="QTA78412.1"/>
    <property type="molecule type" value="Genomic_DNA"/>
</dbReference>
<dbReference type="Pfam" id="PF13181">
    <property type="entry name" value="TPR_8"/>
    <property type="match status" value="1"/>
</dbReference>
<evidence type="ECO:0000256" key="11">
    <source>
        <dbReference type="PROSITE-ProRule" id="PRU10141"/>
    </source>
</evidence>
<protein>
    <recommendedName>
        <fullName evidence="6">mitogen-activated protein kinase kinase</fullName>
        <ecNumber evidence="6">2.7.12.2</ecNumber>
    </recommendedName>
</protein>
<dbReference type="PROSITE" id="PS00107">
    <property type="entry name" value="PROTEIN_KINASE_ATP"/>
    <property type="match status" value="1"/>
</dbReference>
<comment type="similarity">
    <text evidence="5">Belongs to the protein kinase superfamily. STE Ser/Thr protein kinase family. MAP kinase kinase subfamily.</text>
</comment>
<feature type="binding site" evidence="11">
    <location>
        <position position="50"/>
    </location>
    <ligand>
        <name>ATP</name>
        <dbReference type="ChEBI" id="CHEBI:30616"/>
    </ligand>
</feature>
<dbReference type="InterPro" id="IPR000719">
    <property type="entry name" value="Prot_kinase_dom"/>
</dbReference>
<keyword evidence="3 13" id="KW-0418">Kinase</keyword>
<evidence type="ECO:0000256" key="10">
    <source>
        <dbReference type="PROSITE-ProRule" id="PRU00339"/>
    </source>
</evidence>
<organism evidence="13 14">
    <name type="scientific">Desulfonema limicola</name>
    <dbReference type="NCBI Taxonomy" id="45656"/>
    <lineage>
        <taxon>Bacteria</taxon>
        <taxon>Pseudomonadati</taxon>
        <taxon>Thermodesulfobacteriota</taxon>
        <taxon>Desulfobacteria</taxon>
        <taxon>Desulfobacterales</taxon>
        <taxon>Desulfococcaceae</taxon>
        <taxon>Desulfonema</taxon>
    </lineage>
</organism>
<dbReference type="GO" id="GO:0004674">
    <property type="term" value="F:protein serine/threonine kinase activity"/>
    <property type="evidence" value="ECO:0007669"/>
    <property type="project" value="UniProtKB-KW"/>
</dbReference>
<dbReference type="InterPro" id="IPR011990">
    <property type="entry name" value="TPR-like_helical_dom_sf"/>
</dbReference>
<evidence type="ECO:0000256" key="5">
    <source>
        <dbReference type="ARBA" id="ARBA00038035"/>
    </source>
</evidence>
<dbReference type="Pfam" id="PF00069">
    <property type="entry name" value="Pkinase"/>
    <property type="match status" value="1"/>
</dbReference>
<keyword evidence="2 11" id="KW-0547">Nucleotide-binding</keyword>
<evidence type="ECO:0000256" key="6">
    <source>
        <dbReference type="ARBA" id="ARBA00038999"/>
    </source>
</evidence>
<keyword evidence="4 11" id="KW-0067">ATP-binding</keyword>
<dbReference type="SMART" id="SM00028">
    <property type="entry name" value="TPR"/>
    <property type="match status" value="4"/>
</dbReference>
<accession>A0A975B426</accession>
<feature type="domain" description="Protein kinase" evidence="12">
    <location>
        <begin position="15"/>
        <end position="272"/>
    </location>
</feature>
<evidence type="ECO:0000256" key="7">
    <source>
        <dbReference type="ARBA" id="ARBA00049014"/>
    </source>
</evidence>
<comment type="catalytic activity">
    <reaction evidence="8">
        <text>L-threonyl-[protein] + ATP = O-phospho-L-threonyl-[protein] + ADP + H(+)</text>
        <dbReference type="Rhea" id="RHEA:46608"/>
        <dbReference type="Rhea" id="RHEA-COMP:11060"/>
        <dbReference type="Rhea" id="RHEA-COMP:11605"/>
        <dbReference type="ChEBI" id="CHEBI:15378"/>
        <dbReference type="ChEBI" id="CHEBI:30013"/>
        <dbReference type="ChEBI" id="CHEBI:30616"/>
        <dbReference type="ChEBI" id="CHEBI:61977"/>
        <dbReference type="ChEBI" id="CHEBI:456216"/>
        <dbReference type="EC" id="2.7.12.2"/>
    </reaction>
</comment>
<dbReference type="InterPro" id="IPR017441">
    <property type="entry name" value="Protein_kinase_ATP_BS"/>
</dbReference>
<dbReference type="AlphaFoldDB" id="A0A975B426"/>
<dbReference type="PROSITE" id="PS00108">
    <property type="entry name" value="PROTEIN_KINASE_ST"/>
    <property type="match status" value="1"/>
</dbReference>
<dbReference type="InterPro" id="IPR019734">
    <property type="entry name" value="TPR_rpt"/>
</dbReference>
<dbReference type="SUPFAM" id="SSF48452">
    <property type="entry name" value="TPR-like"/>
    <property type="match status" value="2"/>
</dbReference>
<keyword evidence="10" id="KW-0802">TPR repeat</keyword>
<reference evidence="13" key="1">
    <citation type="journal article" date="2021" name="Microb. Physiol.">
        <title>Proteogenomic Insights into the Physiology of Marine, Sulfate-Reducing, Filamentous Desulfonema limicola and Desulfonema magnum.</title>
        <authorList>
            <person name="Schnaars V."/>
            <person name="Wohlbrand L."/>
            <person name="Scheve S."/>
            <person name="Hinrichs C."/>
            <person name="Reinhardt R."/>
            <person name="Rabus R."/>
        </authorList>
    </citation>
    <scope>NUCLEOTIDE SEQUENCE</scope>
    <source>
        <strain evidence="13">5ac10</strain>
    </source>
</reference>
<dbReference type="Gene3D" id="1.25.40.10">
    <property type="entry name" value="Tetratricopeptide repeat domain"/>
    <property type="match status" value="1"/>
</dbReference>
<dbReference type="GO" id="GO:0005524">
    <property type="term" value="F:ATP binding"/>
    <property type="evidence" value="ECO:0007669"/>
    <property type="project" value="UniProtKB-UniRule"/>
</dbReference>
<keyword evidence="13" id="KW-0723">Serine/threonine-protein kinase</keyword>
<keyword evidence="1" id="KW-0808">Transferase</keyword>
<dbReference type="PROSITE" id="PS50293">
    <property type="entry name" value="TPR_REGION"/>
    <property type="match status" value="1"/>
</dbReference>
<gene>
    <name evidence="13" type="ORF">dnl_06330</name>
</gene>
<evidence type="ECO:0000313" key="13">
    <source>
        <dbReference type="EMBL" id="QTA78412.1"/>
    </source>
</evidence>
<dbReference type="SMART" id="SM00220">
    <property type="entry name" value="S_TKc"/>
    <property type="match status" value="1"/>
</dbReference>
<dbReference type="PROSITE" id="PS50011">
    <property type="entry name" value="PROTEIN_KINASE_DOM"/>
    <property type="match status" value="1"/>
</dbReference>
<evidence type="ECO:0000256" key="3">
    <source>
        <dbReference type="ARBA" id="ARBA00022777"/>
    </source>
</evidence>
<dbReference type="Gene3D" id="1.10.510.10">
    <property type="entry name" value="Transferase(Phosphotransferase) domain 1"/>
    <property type="match status" value="1"/>
</dbReference>
<dbReference type="PROSITE" id="PS50005">
    <property type="entry name" value="TPR"/>
    <property type="match status" value="1"/>
</dbReference>
<evidence type="ECO:0000256" key="8">
    <source>
        <dbReference type="ARBA" id="ARBA00049299"/>
    </source>
</evidence>
<evidence type="ECO:0000256" key="9">
    <source>
        <dbReference type="ARBA" id="ARBA00051693"/>
    </source>
</evidence>
<evidence type="ECO:0000256" key="4">
    <source>
        <dbReference type="ARBA" id="ARBA00022840"/>
    </source>
</evidence>
<dbReference type="SUPFAM" id="SSF56112">
    <property type="entry name" value="Protein kinase-like (PK-like)"/>
    <property type="match status" value="1"/>
</dbReference>
<dbReference type="PANTHER" id="PTHR48013:SF9">
    <property type="entry name" value="DUAL SPECIFICITY MITOGEN-ACTIVATED PROTEIN KINASE KINASE 5"/>
    <property type="match status" value="1"/>
</dbReference>
<dbReference type="Pfam" id="PF13424">
    <property type="entry name" value="TPR_12"/>
    <property type="match status" value="1"/>
</dbReference>
<evidence type="ECO:0000259" key="12">
    <source>
        <dbReference type="PROSITE" id="PS50011"/>
    </source>
</evidence>
<name>A0A975B426_9BACT</name>
<dbReference type="InterPro" id="IPR011009">
    <property type="entry name" value="Kinase-like_dom_sf"/>
</dbReference>
<evidence type="ECO:0000256" key="1">
    <source>
        <dbReference type="ARBA" id="ARBA00022679"/>
    </source>
</evidence>
<dbReference type="InterPro" id="IPR008271">
    <property type="entry name" value="Ser/Thr_kinase_AS"/>
</dbReference>
<comment type="catalytic activity">
    <reaction evidence="9">
        <text>L-tyrosyl-[protein] + ATP = O-phospho-L-tyrosyl-[protein] + ADP + H(+)</text>
        <dbReference type="Rhea" id="RHEA:10596"/>
        <dbReference type="Rhea" id="RHEA-COMP:10136"/>
        <dbReference type="Rhea" id="RHEA-COMP:20101"/>
        <dbReference type="ChEBI" id="CHEBI:15378"/>
        <dbReference type="ChEBI" id="CHEBI:30616"/>
        <dbReference type="ChEBI" id="CHEBI:46858"/>
        <dbReference type="ChEBI" id="CHEBI:61978"/>
        <dbReference type="ChEBI" id="CHEBI:456216"/>
        <dbReference type="EC" id="2.7.12.2"/>
    </reaction>
</comment>
<dbReference type="Proteomes" id="UP000663720">
    <property type="component" value="Chromosome"/>
</dbReference>
<evidence type="ECO:0000256" key="2">
    <source>
        <dbReference type="ARBA" id="ARBA00022741"/>
    </source>
</evidence>